<dbReference type="Pfam" id="PF05168">
    <property type="entry name" value="HEPN"/>
    <property type="match status" value="1"/>
</dbReference>
<dbReference type="SUPFAM" id="SSF81593">
    <property type="entry name" value="Nucleotidyltransferase substrate binding subunit/domain"/>
    <property type="match status" value="1"/>
</dbReference>
<dbReference type="PROSITE" id="PS50910">
    <property type="entry name" value="HEPN"/>
    <property type="match status" value="1"/>
</dbReference>
<dbReference type="Gene3D" id="1.20.120.330">
    <property type="entry name" value="Nucleotidyltransferases domain 2"/>
    <property type="match status" value="1"/>
</dbReference>
<reference evidence="2" key="1">
    <citation type="journal article" date="2020" name="ISME J.">
        <title>Gammaproteobacteria mediating utilization of methyl-, sulfur- and petroleum organic compounds in deep ocean hydrothermal plumes.</title>
        <authorList>
            <person name="Zhou Z."/>
            <person name="Liu Y."/>
            <person name="Pan J."/>
            <person name="Cron B.R."/>
            <person name="Toner B.M."/>
            <person name="Anantharaman K."/>
            <person name="Breier J.A."/>
            <person name="Dick G.J."/>
            <person name="Li M."/>
        </authorList>
    </citation>
    <scope>NUCLEOTIDE SEQUENCE</scope>
    <source>
        <strain evidence="2">SZUA-1515</strain>
    </source>
</reference>
<accession>A0A833EA06</accession>
<gene>
    <name evidence="2" type="ORF">EYH45_01730</name>
</gene>
<comment type="caution">
    <text evidence="2">The sequence shown here is derived from an EMBL/GenBank/DDBJ whole genome shotgun (WGS) entry which is preliminary data.</text>
</comment>
<dbReference type="InterPro" id="IPR007842">
    <property type="entry name" value="HEPN_dom"/>
</dbReference>
<evidence type="ECO:0000313" key="3">
    <source>
        <dbReference type="Proteomes" id="UP000608579"/>
    </source>
</evidence>
<sequence length="135" mass="15730">MPRREAELWLKSAREDLLDCEDMLVRGRYFRAAFFAHQAVEKMLKALFFTVRRENPPHIHTVTELYRLLKEAGFSLPQDVEEELFILNKYYTVTRYPDAANGLPSESVDRVEAERALTLARRVMEYVEESSGESG</sequence>
<feature type="domain" description="HEPN" evidence="1">
    <location>
        <begin position="10"/>
        <end position="123"/>
    </location>
</feature>
<protein>
    <submittedName>
        <fullName evidence="2">HEPN domain-containing protein</fullName>
    </submittedName>
</protein>
<proteinExistence type="predicted"/>
<name>A0A833EA06_CALS0</name>
<dbReference type="AlphaFoldDB" id="A0A833EA06"/>
<dbReference type="EMBL" id="DQVM01000032">
    <property type="protein sequence ID" value="HIQ29265.1"/>
    <property type="molecule type" value="Genomic_DNA"/>
</dbReference>
<organism evidence="2 3">
    <name type="scientific">Caldiarchaeum subterraneum</name>
    <dbReference type="NCBI Taxonomy" id="311458"/>
    <lineage>
        <taxon>Archaea</taxon>
        <taxon>Nitrososphaerota</taxon>
        <taxon>Candidatus Caldarchaeales</taxon>
        <taxon>Candidatus Caldarchaeaceae</taxon>
        <taxon>Candidatus Caldarchaeum</taxon>
    </lineage>
</organism>
<dbReference type="SMART" id="SM00748">
    <property type="entry name" value="HEPN"/>
    <property type="match status" value="1"/>
</dbReference>
<evidence type="ECO:0000259" key="1">
    <source>
        <dbReference type="PROSITE" id="PS50910"/>
    </source>
</evidence>
<evidence type="ECO:0000313" key="2">
    <source>
        <dbReference type="EMBL" id="HIQ29265.1"/>
    </source>
</evidence>
<dbReference type="Proteomes" id="UP000608579">
    <property type="component" value="Unassembled WGS sequence"/>
</dbReference>